<evidence type="ECO:0000256" key="9">
    <source>
        <dbReference type="ARBA" id="ARBA00022840"/>
    </source>
</evidence>
<dbReference type="Pfam" id="PF01406">
    <property type="entry name" value="tRNA-synt_1e"/>
    <property type="match status" value="1"/>
</dbReference>
<feature type="binding site" evidence="13">
    <location>
        <position position="268"/>
    </location>
    <ligand>
        <name>ATP</name>
        <dbReference type="ChEBI" id="CHEBI:30616"/>
    </ligand>
</feature>
<comment type="cofactor">
    <cofactor evidence="13">
        <name>Zn(2+)</name>
        <dbReference type="ChEBI" id="CHEBI:29105"/>
    </cofactor>
    <text evidence="13">Binds 1 zinc ion per subunit.</text>
</comment>
<evidence type="ECO:0000256" key="11">
    <source>
        <dbReference type="ARBA" id="ARBA00023146"/>
    </source>
</evidence>
<proteinExistence type="inferred from homology"/>
<evidence type="ECO:0000256" key="12">
    <source>
        <dbReference type="ARBA" id="ARBA00047398"/>
    </source>
</evidence>
<dbReference type="FunFam" id="3.40.50.620:FF:000009">
    <property type="entry name" value="Cysteine--tRNA ligase"/>
    <property type="match status" value="1"/>
</dbReference>
<accession>A0A2T5G6V5</accession>
<dbReference type="GO" id="GO:0008270">
    <property type="term" value="F:zinc ion binding"/>
    <property type="evidence" value="ECO:0007669"/>
    <property type="project" value="UniProtKB-UniRule"/>
</dbReference>
<evidence type="ECO:0000256" key="8">
    <source>
        <dbReference type="ARBA" id="ARBA00022833"/>
    </source>
</evidence>
<reference evidence="15" key="2">
    <citation type="journal article" date="2021" name="Microbiology">
        <title>Metagenomic Analysis of the Microbial Community in the Underground Coal Fire Area (Kemerovo Region, Russia) Revealed Predominance of Thermophilic Members of the Phyla Deinococcus-thermus, Aquificae, and Firmicutes.</title>
        <authorList>
            <person name="Kadnikov V."/>
            <person name="Mardanov A.V."/>
            <person name="Beletsky A.V."/>
            <person name="Karnachuk O.V."/>
            <person name="Ravin N.V."/>
        </authorList>
    </citation>
    <scope>NUCLEOTIDE SEQUENCE</scope>
    <source>
        <strain evidence="15">RBS10-49</strain>
    </source>
</reference>
<comment type="subcellular location">
    <subcellularLocation>
        <location evidence="1 13">Cytoplasm</location>
    </subcellularLocation>
</comment>
<keyword evidence="4 13" id="KW-0963">Cytoplasm</keyword>
<dbReference type="Proteomes" id="UP000244180">
    <property type="component" value="Unassembled WGS sequence"/>
</dbReference>
<feature type="domain" description="Cysteinyl-tRNA synthetase class Ia DALR" evidence="14">
    <location>
        <begin position="351"/>
        <end position="415"/>
    </location>
</feature>
<evidence type="ECO:0000256" key="1">
    <source>
        <dbReference type="ARBA" id="ARBA00004496"/>
    </source>
</evidence>
<dbReference type="SMART" id="SM00840">
    <property type="entry name" value="DALR_2"/>
    <property type="match status" value="1"/>
</dbReference>
<keyword evidence="5 13" id="KW-0436">Ligase</keyword>
<keyword evidence="11 13" id="KW-0030">Aminoacyl-tRNA synthetase</keyword>
<dbReference type="Proteomes" id="UP000748108">
    <property type="component" value="Unassembled WGS sequence"/>
</dbReference>
<dbReference type="InterPro" id="IPR032678">
    <property type="entry name" value="tRNA-synt_1_cat_dom"/>
</dbReference>
<feature type="binding site" evidence="13">
    <location>
        <position position="233"/>
    </location>
    <ligand>
        <name>Zn(2+)</name>
        <dbReference type="ChEBI" id="CHEBI:29105"/>
    </ligand>
</feature>
<dbReference type="Pfam" id="PF09190">
    <property type="entry name" value="DALR_2"/>
    <property type="match status" value="1"/>
</dbReference>
<evidence type="ECO:0000256" key="13">
    <source>
        <dbReference type="HAMAP-Rule" id="MF_00041"/>
    </source>
</evidence>
<dbReference type="GO" id="GO:0005524">
    <property type="term" value="F:ATP binding"/>
    <property type="evidence" value="ECO:0007669"/>
    <property type="project" value="UniProtKB-UniRule"/>
</dbReference>
<dbReference type="InterPro" id="IPR014729">
    <property type="entry name" value="Rossmann-like_a/b/a_fold"/>
</dbReference>
<dbReference type="SUPFAM" id="SSF47323">
    <property type="entry name" value="Anticodon-binding domain of a subclass of class I aminoacyl-tRNA synthetases"/>
    <property type="match status" value="1"/>
</dbReference>
<reference evidence="16 17" key="1">
    <citation type="submission" date="2017-08" db="EMBL/GenBank/DDBJ databases">
        <title>Burning lignite coal seam in the remote Altai Mountains harbors a hydrogen-driven thermophilic microbial community.</title>
        <authorList>
            <person name="Kadnikov V.V."/>
            <person name="Mardanov A.V."/>
            <person name="Ivasenko D."/>
            <person name="Beletsky A.V."/>
            <person name="Karnachuk O.V."/>
            <person name="Ravin N.V."/>
        </authorList>
    </citation>
    <scope>NUCLEOTIDE SEQUENCE [LARGE SCALE GENOMIC DNA]</scope>
    <source>
        <strain evidence="16">AL33</strain>
    </source>
</reference>
<evidence type="ECO:0000313" key="17">
    <source>
        <dbReference type="Proteomes" id="UP000244180"/>
    </source>
</evidence>
<evidence type="ECO:0000313" key="16">
    <source>
        <dbReference type="EMBL" id="PTQ51914.1"/>
    </source>
</evidence>
<keyword evidence="7 13" id="KW-0547">Nucleotide-binding</keyword>
<dbReference type="EMBL" id="JAHHQF010000078">
    <property type="protein sequence ID" value="MBT9283138.1"/>
    <property type="molecule type" value="Genomic_DNA"/>
</dbReference>
<feature type="binding site" evidence="13">
    <location>
        <position position="208"/>
    </location>
    <ligand>
        <name>Zn(2+)</name>
        <dbReference type="ChEBI" id="CHEBI:29105"/>
    </ligand>
</feature>
<dbReference type="AlphaFoldDB" id="A0A2T5G6V5"/>
<evidence type="ECO:0000256" key="3">
    <source>
        <dbReference type="ARBA" id="ARBA00011245"/>
    </source>
</evidence>
<evidence type="ECO:0000256" key="4">
    <source>
        <dbReference type="ARBA" id="ARBA00022490"/>
    </source>
</evidence>
<keyword evidence="6 13" id="KW-0479">Metal-binding</keyword>
<dbReference type="InterPro" id="IPR015273">
    <property type="entry name" value="Cys-tRNA-synt_Ia_DALR"/>
</dbReference>
<sequence length="466" mass="51860">MALVLFNTMTGRKEPFAPREPGVVRMYVCGPTVYNYIHIGNGRAAVAFDVIRRWLQFRGFEVIYVHNYTDIDDKIIRVARETGETVRAIAERFIAAYEEDLAALGVLEPTHRPRVTEHIGPIVDLIRRLIERGVAYVRDGDVYFRVQKFPEYGKLSKQPIDRLLAGARVEIDAAKEHPLDFALWKRSEGDVAWDSPWGAGRPGWHIECSAMSMHYLGATLDIHGGGQDLIFPHHENEIAQSEAATGVTFARYWLHNGHVTVDEEKMSKSLGNVVLVRDVVREYGGRALRFFYLNTHYRQPLRFHREAIASARSAVERLDGAVAALNHALPGSVPGEAPAALLEALRAIEADFTAAMDDDFNTPEALTAMFALVRTAHAVARDPGRTRGAVEAVLARFRRLDAVLGLLSAAEDVAPADVLALVAEREAARRARDFARADALRAEIRARGYAVEDTPEGPRLKRVSRS</sequence>
<keyword evidence="8 13" id="KW-0862">Zinc</keyword>
<dbReference type="GO" id="GO:0005829">
    <property type="term" value="C:cytosol"/>
    <property type="evidence" value="ECO:0007669"/>
    <property type="project" value="TreeGrafter"/>
</dbReference>
<dbReference type="PRINTS" id="PR00983">
    <property type="entry name" value="TRNASYNTHCYS"/>
</dbReference>
<evidence type="ECO:0000256" key="10">
    <source>
        <dbReference type="ARBA" id="ARBA00022917"/>
    </source>
</evidence>
<dbReference type="SUPFAM" id="SSF52374">
    <property type="entry name" value="Nucleotidylyl transferase"/>
    <property type="match status" value="1"/>
</dbReference>
<dbReference type="PANTHER" id="PTHR10890:SF3">
    <property type="entry name" value="CYSTEINE--TRNA LIGASE, CYTOPLASMIC"/>
    <property type="match status" value="1"/>
</dbReference>
<name>A0A2T5G6V5_HYDSH</name>
<dbReference type="HAMAP" id="MF_00041">
    <property type="entry name" value="Cys_tRNA_synth"/>
    <property type="match status" value="1"/>
</dbReference>
<gene>
    <name evidence="13 15" type="primary">cysS</name>
    <name evidence="16" type="ORF">HSCHL_0947</name>
    <name evidence="15" type="ORF">KM312_10955</name>
</gene>
<organism evidence="16 17">
    <name type="scientific">Hydrogenibacillus schlegelii</name>
    <name type="common">Bacillus schlegelii</name>
    <dbReference type="NCBI Taxonomy" id="1484"/>
    <lineage>
        <taxon>Bacteria</taxon>
        <taxon>Bacillati</taxon>
        <taxon>Bacillota</taxon>
        <taxon>Bacilli</taxon>
        <taxon>Bacillales</taxon>
        <taxon>Bacillales Family X. Incertae Sedis</taxon>
        <taxon>Hydrogenibacillus</taxon>
    </lineage>
</organism>
<dbReference type="Gene3D" id="1.20.120.1910">
    <property type="entry name" value="Cysteine-tRNA ligase, C-terminal anti-codon recognition domain"/>
    <property type="match status" value="1"/>
</dbReference>
<comment type="subunit">
    <text evidence="3 13">Monomer.</text>
</comment>
<dbReference type="EC" id="6.1.1.16" evidence="13"/>
<dbReference type="EMBL" id="PEBV01000032">
    <property type="protein sequence ID" value="PTQ51914.1"/>
    <property type="molecule type" value="Genomic_DNA"/>
</dbReference>
<evidence type="ECO:0000313" key="15">
    <source>
        <dbReference type="EMBL" id="MBT9283138.1"/>
    </source>
</evidence>
<dbReference type="RefSeq" id="WP_273000508.1">
    <property type="nucleotide sequence ID" value="NZ_PEBV01000032.1"/>
</dbReference>
<comment type="catalytic activity">
    <reaction evidence="12 13">
        <text>tRNA(Cys) + L-cysteine + ATP = L-cysteinyl-tRNA(Cys) + AMP + diphosphate</text>
        <dbReference type="Rhea" id="RHEA:17773"/>
        <dbReference type="Rhea" id="RHEA-COMP:9661"/>
        <dbReference type="Rhea" id="RHEA-COMP:9679"/>
        <dbReference type="ChEBI" id="CHEBI:30616"/>
        <dbReference type="ChEBI" id="CHEBI:33019"/>
        <dbReference type="ChEBI" id="CHEBI:35235"/>
        <dbReference type="ChEBI" id="CHEBI:78442"/>
        <dbReference type="ChEBI" id="CHEBI:78517"/>
        <dbReference type="ChEBI" id="CHEBI:456215"/>
        <dbReference type="EC" id="6.1.1.16"/>
    </reaction>
</comment>
<dbReference type="CDD" id="cd00672">
    <property type="entry name" value="CysRS_core"/>
    <property type="match status" value="1"/>
</dbReference>
<dbReference type="NCBIfam" id="TIGR00435">
    <property type="entry name" value="cysS"/>
    <property type="match status" value="1"/>
</dbReference>
<evidence type="ECO:0000256" key="2">
    <source>
        <dbReference type="ARBA" id="ARBA00005594"/>
    </source>
</evidence>
<evidence type="ECO:0000259" key="14">
    <source>
        <dbReference type="SMART" id="SM00840"/>
    </source>
</evidence>
<keyword evidence="9 13" id="KW-0067">ATP-binding</keyword>
<feature type="short sequence motif" description="'HIGH' region" evidence="13">
    <location>
        <begin position="31"/>
        <end position="41"/>
    </location>
</feature>
<evidence type="ECO:0000256" key="6">
    <source>
        <dbReference type="ARBA" id="ARBA00022723"/>
    </source>
</evidence>
<feature type="short sequence motif" description="'KMSKS' region" evidence="13">
    <location>
        <begin position="265"/>
        <end position="269"/>
    </location>
</feature>
<dbReference type="Pfam" id="PF23493">
    <property type="entry name" value="CysS_C"/>
    <property type="match status" value="1"/>
</dbReference>
<protein>
    <recommendedName>
        <fullName evidence="13">Cysteine--tRNA ligase</fullName>
        <ecNumber evidence="13">6.1.1.16</ecNumber>
    </recommendedName>
    <alternativeName>
        <fullName evidence="13">Cysteinyl-tRNA synthetase</fullName>
        <shortName evidence="13">CysRS</shortName>
    </alternativeName>
</protein>
<comment type="similarity">
    <text evidence="2 13">Belongs to the class-I aminoacyl-tRNA synthetase family.</text>
</comment>
<feature type="binding site" evidence="13">
    <location>
        <position position="29"/>
    </location>
    <ligand>
        <name>Zn(2+)</name>
        <dbReference type="ChEBI" id="CHEBI:29105"/>
    </ligand>
</feature>
<comment type="caution">
    <text evidence="16">The sequence shown here is derived from an EMBL/GenBank/DDBJ whole genome shotgun (WGS) entry which is preliminary data.</text>
</comment>
<evidence type="ECO:0000256" key="7">
    <source>
        <dbReference type="ARBA" id="ARBA00022741"/>
    </source>
</evidence>
<dbReference type="GO" id="GO:0004817">
    <property type="term" value="F:cysteine-tRNA ligase activity"/>
    <property type="evidence" value="ECO:0007669"/>
    <property type="project" value="UniProtKB-UniRule"/>
</dbReference>
<dbReference type="GO" id="GO:0006423">
    <property type="term" value="P:cysteinyl-tRNA aminoacylation"/>
    <property type="evidence" value="ECO:0007669"/>
    <property type="project" value="UniProtKB-UniRule"/>
</dbReference>
<evidence type="ECO:0000256" key="5">
    <source>
        <dbReference type="ARBA" id="ARBA00022598"/>
    </source>
</evidence>
<feature type="binding site" evidence="13">
    <location>
        <position position="237"/>
    </location>
    <ligand>
        <name>Zn(2+)</name>
        <dbReference type="ChEBI" id="CHEBI:29105"/>
    </ligand>
</feature>
<dbReference type="InterPro" id="IPR056411">
    <property type="entry name" value="CysS_C"/>
</dbReference>
<dbReference type="PANTHER" id="PTHR10890">
    <property type="entry name" value="CYSTEINYL-TRNA SYNTHETASE"/>
    <property type="match status" value="1"/>
</dbReference>
<dbReference type="InterPro" id="IPR024909">
    <property type="entry name" value="Cys-tRNA/MSH_ligase"/>
</dbReference>
<dbReference type="InterPro" id="IPR015803">
    <property type="entry name" value="Cys-tRNA-ligase"/>
</dbReference>
<dbReference type="Gene3D" id="3.40.50.620">
    <property type="entry name" value="HUPs"/>
    <property type="match status" value="1"/>
</dbReference>
<keyword evidence="10 13" id="KW-0648">Protein biosynthesis</keyword>
<dbReference type="InterPro" id="IPR009080">
    <property type="entry name" value="tRNAsynth_Ia_anticodon-bd"/>
</dbReference>